<evidence type="ECO:0000313" key="5">
    <source>
        <dbReference type="Proteomes" id="UP000261340"/>
    </source>
</evidence>
<evidence type="ECO:0000256" key="2">
    <source>
        <dbReference type="PROSITE-ProRule" id="PRU00191"/>
    </source>
</evidence>
<dbReference type="PROSITE" id="PS50001">
    <property type="entry name" value="SH2"/>
    <property type="match status" value="1"/>
</dbReference>
<keyword evidence="1 2" id="KW-0727">SH2 domain</keyword>
<dbReference type="GO" id="GO:0003700">
    <property type="term" value="F:DNA-binding transcription factor activity"/>
    <property type="evidence" value="ECO:0007669"/>
    <property type="project" value="InterPro"/>
</dbReference>
<accession>A0A3Q0RDR1</accession>
<feature type="domain" description="SH2" evidence="3">
    <location>
        <begin position="21"/>
        <end position="102"/>
    </location>
</feature>
<dbReference type="PANTHER" id="PTHR11801">
    <property type="entry name" value="SIGNAL TRANSDUCER AND ACTIVATOR OF TRANSCRIPTION"/>
    <property type="match status" value="1"/>
</dbReference>
<dbReference type="Proteomes" id="UP000261340">
    <property type="component" value="Unplaced"/>
</dbReference>
<dbReference type="AlphaFoldDB" id="A0A3Q0RDR1"/>
<dbReference type="Ensembl" id="ENSACIT00000008215.1">
    <property type="protein sequence ID" value="ENSACIP00000007978.1"/>
    <property type="gene ID" value="ENSACIG00000006253.1"/>
</dbReference>
<keyword evidence="5" id="KW-1185">Reference proteome</keyword>
<dbReference type="InterPro" id="IPR000980">
    <property type="entry name" value="SH2"/>
</dbReference>
<evidence type="ECO:0000313" key="4">
    <source>
        <dbReference type="Ensembl" id="ENSACIP00000007978.1"/>
    </source>
</evidence>
<dbReference type="Gene3D" id="3.30.505.10">
    <property type="entry name" value="SH2 domain"/>
    <property type="match status" value="1"/>
</dbReference>
<reference evidence="4" key="2">
    <citation type="submission" date="2025-09" db="UniProtKB">
        <authorList>
            <consortium name="Ensembl"/>
        </authorList>
    </citation>
    <scope>IDENTIFICATION</scope>
</reference>
<dbReference type="InterPro" id="IPR036860">
    <property type="entry name" value="SH2_dom_sf"/>
</dbReference>
<dbReference type="GeneTree" id="ENSGT01050000244905"/>
<dbReference type="SUPFAM" id="SSF55550">
    <property type="entry name" value="SH2 domain"/>
    <property type="match status" value="1"/>
</dbReference>
<name>A0A3Q0RDR1_AMPCI</name>
<sequence>NAWIWIDGILGLIKTYLVNLWHDGHIMGFVSNNKIHQLLQEKQAGTFLLHFSESHKDGAITFSWVDYDPQMNPHVYTPEPYTKKELETTPLPHIIQHYHLESKWDYRVPLVNLYPDKPKDTVFGCNKSQGIIARILQAQTEENLLPQSQIYIHVFHRQDGKMRGSPHTP</sequence>
<evidence type="ECO:0000256" key="1">
    <source>
        <dbReference type="ARBA" id="ARBA00022999"/>
    </source>
</evidence>
<dbReference type="GO" id="GO:0007165">
    <property type="term" value="P:signal transduction"/>
    <property type="evidence" value="ECO:0007669"/>
    <property type="project" value="InterPro"/>
</dbReference>
<dbReference type="STRING" id="61819.ENSACIP00000007978"/>
<reference evidence="4" key="1">
    <citation type="submission" date="2025-08" db="UniProtKB">
        <authorList>
            <consortium name="Ensembl"/>
        </authorList>
    </citation>
    <scope>IDENTIFICATION</scope>
</reference>
<dbReference type="InterPro" id="IPR001217">
    <property type="entry name" value="STAT"/>
</dbReference>
<protein>
    <recommendedName>
        <fullName evidence="3">SH2 domain-containing protein</fullName>
    </recommendedName>
</protein>
<organism evidence="4 5">
    <name type="scientific">Amphilophus citrinellus</name>
    <name type="common">Midas cichlid</name>
    <name type="synonym">Cichlasoma citrinellum</name>
    <dbReference type="NCBI Taxonomy" id="61819"/>
    <lineage>
        <taxon>Eukaryota</taxon>
        <taxon>Metazoa</taxon>
        <taxon>Chordata</taxon>
        <taxon>Craniata</taxon>
        <taxon>Vertebrata</taxon>
        <taxon>Euteleostomi</taxon>
        <taxon>Actinopterygii</taxon>
        <taxon>Neopterygii</taxon>
        <taxon>Teleostei</taxon>
        <taxon>Neoteleostei</taxon>
        <taxon>Acanthomorphata</taxon>
        <taxon>Ovalentaria</taxon>
        <taxon>Cichlomorphae</taxon>
        <taxon>Cichliformes</taxon>
        <taxon>Cichlidae</taxon>
        <taxon>New World cichlids</taxon>
        <taxon>Cichlasomatinae</taxon>
        <taxon>Heroini</taxon>
        <taxon>Amphilophus</taxon>
    </lineage>
</organism>
<evidence type="ECO:0000259" key="3">
    <source>
        <dbReference type="PROSITE" id="PS50001"/>
    </source>
</evidence>
<dbReference type="OMA" id="WVEHHET"/>
<proteinExistence type="predicted"/>
<dbReference type="Gene3D" id="1.10.238.10">
    <property type="entry name" value="EF-hand"/>
    <property type="match status" value="1"/>
</dbReference>
<dbReference type="Pfam" id="PF00017">
    <property type="entry name" value="SH2"/>
    <property type="match status" value="1"/>
</dbReference>